<feature type="signal peptide" evidence="2">
    <location>
        <begin position="1"/>
        <end position="30"/>
    </location>
</feature>
<accession>A0ABN1TMJ6</accession>
<reference evidence="3 4" key="1">
    <citation type="journal article" date="2019" name="Int. J. Syst. Evol. Microbiol.">
        <title>The Global Catalogue of Microorganisms (GCM) 10K type strain sequencing project: providing services to taxonomists for standard genome sequencing and annotation.</title>
        <authorList>
            <consortium name="The Broad Institute Genomics Platform"/>
            <consortium name="The Broad Institute Genome Sequencing Center for Infectious Disease"/>
            <person name="Wu L."/>
            <person name="Ma J."/>
        </authorList>
    </citation>
    <scope>NUCLEOTIDE SEQUENCE [LARGE SCALE GENOMIC DNA]</scope>
    <source>
        <strain evidence="3 4">JCM 13008</strain>
    </source>
</reference>
<evidence type="ECO:0008006" key="5">
    <source>
        <dbReference type="Google" id="ProtNLM"/>
    </source>
</evidence>
<gene>
    <name evidence="3" type="ORF">GCM10009668_01660</name>
</gene>
<comment type="caution">
    <text evidence="3">The sequence shown here is derived from an EMBL/GenBank/DDBJ whole genome shotgun (WGS) entry which is preliminary data.</text>
</comment>
<dbReference type="RefSeq" id="WP_343990296.1">
    <property type="nucleotide sequence ID" value="NZ_BAAALG010000001.1"/>
</dbReference>
<keyword evidence="4" id="KW-1185">Reference proteome</keyword>
<name>A0ABN1TMJ6_9ACTN</name>
<keyword evidence="2" id="KW-0732">Signal</keyword>
<evidence type="ECO:0000256" key="1">
    <source>
        <dbReference type="SAM" id="MobiDB-lite"/>
    </source>
</evidence>
<dbReference type="Pfam" id="PF19527">
    <property type="entry name" value="DUF6055"/>
    <property type="match status" value="1"/>
</dbReference>
<evidence type="ECO:0000256" key="2">
    <source>
        <dbReference type="SAM" id="SignalP"/>
    </source>
</evidence>
<sequence length="527" mass="57052">MRVYSGLAGLTTATTLALVLTTLSASPGVADDGTPADTSSLPGQPAVTDPPADEPPATDPVAEALAALDDVEQVLAEPESGELTTALASLGANLTELPTAERRTAERLLARPTDPSASTKLLRYPAGAEIFTTCGAQVCLHWTETTQHAPPGSDGNGATVPPWVQRTQQVVEESWDRIVGDLGYRRPVGDGTRGNPAGVTTPDLVDVYLGNIGAKGMYGYATLDAASGGRQPGYLVLDDDFAEFTLPPESSLKVTAAHEFFHLVQFGYLKSADSWLMEATATWIEEVVYDEVNDNRQYLRLSSLRRTRTPLDRLGFAAYGNWVFFGFLTQRHGDALVRSLWTRLGRKKTTSLQAIERTLRARNSSLSAEFLRFAVANNAPRHYYAEGAAYPKARVARTATLGRSKRTAGPQSARLDHLTSINHAFRPASGLNKTWRLRVVVTSPSSDIRARVLVHRTNGTVKERTITIRKGRGAARVAFNTRGVSKVTLTAANTSRAFRCRTGGPWTCQGTPLRDHQKVTLQASLVK</sequence>
<protein>
    <recommendedName>
        <fullName evidence="5">Peptidase MA superfamily protein</fullName>
    </recommendedName>
</protein>
<evidence type="ECO:0000313" key="4">
    <source>
        <dbReference type="Proteomes" id="UP001501581"/>
    </source>
</evidence>
<dbReference type="NCBIfam" id="NF045524">
    <property type="entry name" value="MXAN_6640_HExxH"/>
    <property type="match status" value="1"/>
</dbReference>
<feature type="region of interest" description="Disordered" evidence="1">
    <location>
        <begin position="28"/>
        <end position="58"/>
    </location>
</feature>
<proteinExistence type="predicted"/>
<dbReference type="EMBL" id="BAAALG010000001">
    <property type="protein sequence ID" value="GAA1090722.1"/>
    <property type="molecule type" value="Genomic_DNA"/>
</dbReference>
<evidence type="ECO:0000313" key="3">
    <source>
        <dbReference type="EMBL" id="GAA1090722.1"/>
    </source>
</evidence>
<feature type="chain" id="PRO_5045476776" description="Peptidase MA superfamily protein" evidence="2">
    <location>
        <begin position="31"/>
        <end position="527"/>
    </location>
</feature>
<organism evidence="3 4">
    <name type="scientific">Nocardioides dubius</name>
    <dbReference type="NCBI Taxonomy" id="317019"/>
    <lineage>
        <taxon>Bacteria</taxon>
        <taxon>Bacillati</taxon>
        <taxon>Actinomycetota</taxon>
        <taxon>Actinomycetes</taxon>
        <taxon>Propionibacteriales</taxon>
        <taxon>Nocardioidaceae</taxon>
        <taxon>Nocardioides</taxon>
    </lineage>
</organism>
<dbReference type="Proteomes" id="UP001501581">
    <property type="component" value="Unassembled WGS sequence"/>
</dbReference>
<dbReference type="InterPro" id="IPR045690">
    <property type="entry name" value="DUF6055"/>
</dbReference>